<sequence>MAFPRIETSWNILVTTEITKHTRSHQRKQKKRNQTMNLDNVIRMGVAAAGFPLTAWNFFMNKTRKVPPPGKLVKTKYSTIQVIDSGSGPVTVILEAGLSSASIDWCFVQPEISKFARVISYDRGSYGWSRTTRQTRTAADSVEELKELLGVLDVKAPYILVGHSYGGMIMRLFASTYPTETKGLILVDAAHENQYIENASNQKRIKKFNLLAKFGYMTSLVGIPRLMRHKVGRKYLGPEHEKTLNYIGHTPGAYQSLYFEFKDTGKSAQQILKAKPLPAELPVTVISAANPSKEWNQNQKLMVQLTQNTKQIEADTGHSVHVEKPAIVIEEIVNMINRTVELREVK</sequence>
<accession>A0A5D4MJ84</accession>
<dbReference type="InterPro" id="IPR029058">
    <property type="entry name" value="AB_hydrolase_fold"/>
</dbReference>
<dbReference type="AlphaFoldDB" id="A0A5D4MJ84"/>
<comment type="caution">
    <text evidence="2">The sequence shown here is derived from an EMBL/GenBank/DDBJ whole genome shotgun (WGS) entry which is preliminary data.</text>
</comment>
<keyword evidence="2" id="KW-0378">Hydrolase</keyword>
<dbReference type="PANTHER" id="PTHR43798">
    <property type="entry name" value="MONOACYLGLYCEROL LIPASE"/>
    <property type="match status" value="1"/>
</dbReference>
<dbReference type="PANTHER" id="PTHR43798:SF33">
    <property type="entry name" value="HYDROLASE, PUTATIVE (AFU_ORTHOLOGUE AFUA_2G14860)-RELATED"/>
    <property type="match status" value="1"/>
</dbReference>
<dbReference type="Pfam" id="PF00561">
    <property type="entry name" value="Abhydrolase_1"/>
    <property type="match status" value="1"/>
</dbReference>
<gene>
    <name evidence="2" type="ORF">FZC84_02005</name>
</gene>
<dbReference type="GO" id="GO:0016020">
    <property type="term" value="C:membrane"/>
    <property type="evidence" value="ECO:0007669"/>
    <property type="project" value="TreeGrafter"/>
</dbReference>
<dbReference type="InterPro" id="IPR050266">
    <property type="entry name" value="AB_hydrolase_sf"/>
</dbReference>
<name>A0A5D4MJ84_9BACI</name>
<dbReference type="Proteomes" id="UP000325182">
    <property type="component" value="Unassembled WGS sequence"/>
</dbReference>
<dbReference type="InterPro" id="IPR000073">
    <property type="entry name" value="AB_hydrolase_1"/>
</dbReference>
<feature type="domain" description="AB hydrolase-1" evidence="1">
    <location>
        <begin position="92"/>
        <end position="325"/>
    </location>
</feature>
<dbReference type="EMBL" id="VTEG01000001">
    <property type="protein sequence ID" value="TYS01449.1"/>
    <property type="molecule type" value="Genomic_DNA"/>
</dbReference>
<evidence type="ECO:0000313" key="2">
    <source>
        <dbReference type="EMBL" id="TYS01449.1"/>
    </source>
</evidence>
<protein>
    <submittedName>
        <fullName evidence="2">Alpha/beta hydrolase</fullName>
    </submittedName>
</protein>
<dbReference type="Gene3D" id="3.40.50.1820">
    <property type="entry name" value="alpha/beta hydrolase"/>
    <property type="match status" value="1"/>
</dbReference>
<dbReference type="SUPFAM" id="SSF53474">
    <property type="entry name" value="alpha/beta-Hydrolases"/>
    <property type="match status" value="1"/>
</dbReference>
<evidence type="ECO:0000313" key="3">
    <source>
        <dbReference type="Proteomes" id="UP000325182"/>
    </source>
</evidence>
<organism evidence="2 3">
    <name type="scientific">Rossellomorea vietnamensis</name>
    <dbReference type="NCBI Taxonomy" id="218284"/>
    <lineage>
        <taxon>Bacteria</taxon>
        <taxon>Bacillati</taxon>
        <taxon>Bacillota</taxon>
        <taxon>Bacilli</taxon>
        <taxon>Bacillales</taxon>
        <taxon>Bacillaceae</taxon>
        <taxon>Rossellomorea</taxon>
    </lineage>
</organism>
<reference evidence="2 3" key="1">
    <citation type="submission" date="2019-08" db="EMBL/GenBank/DDBJ databases">
        <title>Bacillus genomes from the desert of Cuatro Cienegas, Coahuila.</title>
        <authorList>
            <person name="Olmedo-Alvarez G."/>
        </authorList>
    </citation>
    <scope>NUCLEOTIDE SEQUENCE [LARGE SCALE GENOMIC DNA]</scope>
    <source>
        <strain evidence="2 3">CH128b_4D</strain>
    </source>
</reference>
<dbReference type="GO" id="GO:0016787">
    <property type="term" value="F:hydrolase activity"/>
    <property type="evidence" value="ECO:0007669"/>
    <property type="project" value="UniProtKB-KW"/>
</dbReference>
<proteinExistence type="predicted"/>
<evidence type="ECO:0000259" key="1">
    <source>
        <dbReference type="Pfam" id="PF00561"/>
    </source>
</evidence>